<sequence length="348" mass="37270">MTTTPATGPGSSPDGLDLHALTGFFAAHVPGFGGTLEAELIAGGKSNLTFLLTDGTHRWVLRRPPLGNLTPSAHDMLREYRVVAALSGTDVPVAPAVAYDDTVLDVPFALVEYVDGPVLRTERQLHELPDADIERCGYALVDVLASLHSVDPETVGLGDFGKPAGYLQRQVRRWYDQWQRVRTRDLPDIDALHARLAELCPPESGASIVHGDYRIDNTILDPDDPGRVRAVVDWEMATLGDPLADLGLYLVYADPSFAPVLSGSAASTSAKLPSAGAVAQRYADASGRDLSRFEFYLGLGYFKIAVVAEGIHARYRQGMTRGEGFDHVGEAVAPLAAGGLRALKGDIA</sequence>
<reference evidence="2 3" key="1">
    <citation type="submission" date="2020-08" db="EMBL/GenBank/DDBJ databases">
        <title>Genomic Encyclopedia of Type Strains, Phase III (KMG-III): the genomes of soil and plant-associated and newly described type strains.</title>
        <authorList>
            <person name="Whitman W."/>
        </authorList>
    </citation>
    <scope>NUCLEOTIDE SEQUENCE [LARGE SCALE GENOMIC DNA]</scope>
    <source>
        <strain evidence="2 3">CECT 8577</strain>
    </source>
</reference>
<evidence type="ECO:0000313" key="3">
    <source>
        <dbReference type="Proteomes" id="UP000550714"/>
    </source>
</evidence>
<dbReference type="Pfam" id="PF01636">
    <property type="entry name" value="APH"/>
    <property type="match status" value="1"/>
</dbReference>
<keyword evidence="3" id="KW-1185">Reference proteome</keyword>
<dbReference type="PANTHER" id="PTHR47829">
    <property type="entry name" value="HYDROLASE, PUTATIVE (AFU_ORTHOLOGUE AFUA_1G12880)-RELATED"/>
    <property type="match status" value="1"/>
</dbReference>
<dbReference type="InterPro" id="IPR011009">
    <property type="entry name" value="Kinase-like_dom_sf"/>
</dbReference>
<dbReference type="InterPro" id="IPR002575">
    <property type="entry name" value="Aminoglycoside_PTrfase"/>
</dbReference>
<feature type="domain" description="Aminoglycoside phosphotransferase" evidence="1">
    <location>
        <begin position="38"/>
        <end position="256"/>
    </location>
</feature>
<dbReference type="PANTHER" id="PTHR47829:SF1">
    <property type="entry name" value="HAD FAMILY PHOSPHATASE"/>
    <property type="match status" value="1"/>
</dbReference>
<dbReference type="CDD" id="cd05154">
    <property type="entry name" value="ACAD10_11_N-like"/>
    <property type="match status" value="1"/>
</dbReference>
<dbReference type="Gene3D" id="3.90.1200.10">
    <property type="match status" value="1"/>
</dbReference>
<dbReference type="SUPFAM" id="SSF56112">
    <property type="entry name" value="Protein kinase-like (PK-like)"/>
    <property type="match status" value="1"/>
</dbReference>
<dbReference type="InterPro" id="IPR052898">
    <property type="entry name" value="ACAD10-like"/>
</dbReference>
<keyword evidence="2" id="KW-0808">Transferase</keyword>
<dbReference type="RefSeq" id="WP_183653980.1">
    <property type="nucleotide sequence ID" value="NZ_JACHWU010000003.1"/>
</dbReference>
<evidence type="ECO:0000259" key="1">
    <source>
        <dbReference type="Pfam" id="PF01636"/>
    </source>
</evidence>
<keyword evidence="2" id="KW-0418">Kinase</keyword>
<dbReference type="Proteomes" id="UP000550714">
    <property type="component" value="Unassembled WGS sequence"/>
</dbReference>
<dbReference type="InterPro" id="IPR041726">
    <property type="entry name" value="ACAD10_11_N"/>
</dbReference>
<organism evidence="2 3">
    <name type="scientific">Prauserella isguenensis</name>
    <dbReference type="NCBI Taxonomy" id="1470180"/>
    <lineage>
        <taxon>Bacteria</taxon>
        <taxon>Bacillati</taxon>
        <taxon>Actinomycetota</taxon>
        <taxon>Actinomycetes</taxon>
        <taxon>Pseudonocardiales</taxon>
        <taxon>Pseudonocardiaceae</taxon>
        <taxon>Prauserella</taxon>
    </lineage>
</organism>
<dbReference type="Gene3D" id="3.30.200.20">
    <property type="entry name" value="Phosphorylase Kinase, domain 1"/>
    <property type="match status" value="1"/>
</dbReference>
<accession>A0A839S2E2</accession>
<name>A0A839S2E2_9PSEU</name>
<protein>
    <submittedName>
        <fullName evidence="2">Aminoglycoside phosphotransferase (APT) family kinase protein</fullName>
    </submittedName>
</protein>
<dbReference type="GO" id="GO:0016301">
    <property type="term" value="F:kinase activity"/>
    <property type="evidence" value="ECO:0007669"/>
    <property type="project" value="UniProtKB-KW"/>
</dbReference>
<gene>
    <name evidence="2" type="ORF">FHS23_002591</name>
</gene>
<dbReference type="AlphaFoldDB" id="A0A839S2E2"/>
<comment type="caution">
    <text evidence="2">The sequence shown here is derived from an EMBL/GenBank/DDBJ whole genome shotgun (WGS) entry which is preliminary data.</text>
</comment>
<evidence type="ECO:0000313" key="2">
    <source>
        <dbReference type="EMBL" id="MBB3051562.1"/>
    </source>
</evidence>
<proteinExistence type="predicted"/>
<dbReference type="EMBL" id="JACHWU010000003">
    <property type="protein sequence ID" value="MBB3051562.1"/>
    <property type="molecule type" value="Genomic_DNA"/>
</dbReference>